<keyword evidence="2" id="KW-0479">Metal-binding</keyword>
<gene>
    <name evidence="8" type="ORF">BDZ94DRAFT_1307399</name>
</gene>
<dbReference type="GO" id="GO:0006351">
    <property type="term" value="P:DNA-templated transcription"/>
    <property type="evidence" value="ECO:0007669"/>
    <property type="project" value="InterPro"/>
</dbReference>
<dbReference type="PANTHER" id="PTHR47338:SF29">
    <property type="entry name" value="ZN(2)-C6 FUNGAL-TYPE DOMAIN-CONTAINING PROTEIN"/>
    <property type="match status" value="1"/>
</dbReference>
<dbReference type="InterPro" id="IPR007219">
    <property type="entry name" value="XnlR_reg_dom"/>
</dbReference>
<keyword evidence="4" id="KW-0804">Transcription</keyword>
<dbReference type="SUPFAM" id="SSF57701">
    <property type="entry name" value="Zn2/Cys6 DNA-binding domain"/>
    <property type="match status" value="1"/>
</dbReference>
<feature type="region of interest" description="Disordered" evidence="6">
    <location>
        <begin position="94"/>
        <end position="117"/>
    </location>
</feature>
<keyword evidence="3" id="KW-0805">Transcription regulation</keyword>
<evidence type="ECO:0000256" key="3">
    <source>
        <dbReference type="ARBA" id="ARBA00023015"/>
    </source>
</evidence>
<dbReference type="PROSITE" id="PS50048">
    <property type="entry name" value="ZN2_CY6_FUNGAL_2"/>
    <property type="match status" value="1"/>
</dbReference>
<dbReference type="GO" id="GO:0005634">
    <property type="term" value="C:nucleus"/>
    <property type="evidence" value="ECO:0007669"/>
    <property type="project" value="UniProtKB-SubCell"/>
</dbReference>
<dbReference type="GO" id="GO:0000981">
    <property type="term" value="F:DNA-binding transcription factor activity, RNA polymerase II-specific"/>
    <property type="evidence" value="ECO:0007669"/>
    <property type="project" value="InterPro"/>
</dbReference>
<dbReference type="Gene3D" id="4.10.240.10">
    <property type="entry name" value="Zn(2)-C6 fungal-type DNA-binding domain"/>
    <property type="match status" value="1"/>
</dbReference>
<dbReference type="Proteomes" id="UP000807353">
    <property type="component" value="Unassembled WGS sequence"/>
</dbReference>
<dbReference type="Pfam" id="PF04082">
    <property type="entry name" value="Fungal_trans"/>
    <property type="match status" value="1"/>
</dbReference>
<comment type="caution">
    <text evidence="8">The sequence shown here is derived from an EMBL/GenBank/DDBJ whole genome shotgun (WGS) entry which is preliminary data.</text>
</comment>
<dbReference type="CDD" id="cd00067">
    <property type="entry name" value="GAL4"/>
    <property type="match status" value="1"/>
</dbReference>
<dbReference type="OrthoDB" id="2123952at2759"/>
<dbReference type="EMBL" id="MU150250">
    <property type="protein sequence ID" value="KAF9464957.1"/>
    <property type="molecule type" value="Genomic_DNA"/>
</dbReference>
<reference evidence="8" key="1">
    <citation type="submission" date="2020-11" db="EMBL/GenBank/DDBJ databases">
        <authorList>
            <consortium name="DOE Joint Genome Institute"/>
            <person name="Ahrendt S."/>
            <person name="Riley R."/>
            <person name="Andreopoulos W."/>
            <person name="Labutti K."/>
            <person name="Pangilinan J."/>
            <person name="Ruiz-Duenas F.J."/>
            <person name="Barrasa J.M."/>
            <person name="Sanchez-Garcia M."/>
            <person name="Camarero S."/>
            <person name="Miyauchi S."/>
            <person name="Serrano A."/>
            <person name="Linde D."/>
            <person name="Babiker R."/>
            <person name="Drula E."/>
            <person name="Ayuso-Fernandez I."/>
            <person name="Pacheco R."/>
            <person name="Padilla G."/>
            <person name="Ferreira P."/>
            <person name="Barriuso J."/>
            <person name="Kellner H."/>
            <person name="Castanera R."/>
            <person name="Alfaro M."/>
            <person name="Ramirez L."/>
            <person name="Pisabarro A.G."/>
            <person name="Kuo A."/>
            <person name="Tritt A."/>
            <person name="Lipzen A."/>
            <person name="He G."/>
            <person name="Yan M."/>
            <person name="Ng V."/>
            <person name="Cullen D."/>
            <person name="Martin F."/>
            <person name="Rosso M.-N."/>
            <person name="Henrissat B."/>
            <person name="Hibbett D."/>
            <person name="Martinez A.T."/>
            <person name="Grigoriev I.V."/>
        </authorList>
    </citation>
    <scope>NUCLEOTIDE SEQUENCE</scope>
    <source>
        <strain evidence="8">CBS 247.69</strain>
    </source>
</reference>
<dbReference type="PROSITE" id="PS00463">
    <property type="entry name" value="ZN2_CY6_FUNGAL_1"/>
    <property type="match status" value="1"/>
</dbReference>
<sequence>MANKAPQDTGLQGTLQRGKACLRCRKRKMRCDGSKPSCQQCVRAKKGEACEYDDGKGKTRTQLLRENIVRLEQRIRELEDPEYISPAVTLYDPHAHSRSGSSSSSFSSPGDTSFSASHSPFPSGASTVYSFDYSPPIAFGSDSPTSPDPSWCQLQGVPSPSLSPFIPEIFFDEHQTRYQPPLELARMLLDIFSPHRRQCGLDLHMAWILDSLTLPEEKQRHPVLMNAIYMWACFISRPEPLCQHEEHYLGLALDALRDGIRLGEKVTDIIQGSCLLSMYFLANGRILEGSYHASAAAALAVQCGLHLKASHEEHHWPADPLESFDLKPLRTGVREGERILAFWQVYNLDRCWSVILRKPTVIPDGLNIQQSINCPWPQDIAEYEAGYIDAGPPQQTIRAFFEGEISPSSFSSQALRVKASALFSRADQLSTSWDTRMKPSARLLEDIRTLETTIAQFTSTLIPLGQLDAVMFEDKHVLLAAHTLAYTASVQLYRPFTKDSATMFSKCSQAARACVSVIKHIAERDFNFLDPIIGPCWSFVADTLMVELETRKSSWPLADTTEVRNQITSILYAMTTLSPRMPIVAIAASKVQKKLTEL</sequence>
<dbReference type="PANTHER" id="PTHR47338">
    <property type="entry name" value="ZN(II)2CYS6 TRANSCRIPTION FACTOR (EUROFUNG)-RELATED"/>
    <property type="match status" value="1"/>
</dbReference>
<comment type="subcellular location">
    <subcellularLocation>
        <location evidence="1">Nucleus</location>
    </subcellularLocation>
</comment>
<dbReference type="AlphaFoldDB" id="A0A9P5Y7F1"/>
<feature type="domain" description="Zn(2)-C6 fungal-type" evidence="7">
    <location>
        <begin position="20"/>
        <end position="52"/>
    </location>
</feature>
<dbReference type="Pfam" id="PF00172">
    <property type="entry name" value="Zn_clus"/>
    <property type="match status" value="1"/>
</dbReference>
<dbReference type="InterPro" id="IPR036864">
    <property type="entry name" value="Zn2-C6_fun-type_DNA-bd_sf"/>
</dbReference>
<name>A0A9P5Y7F1_9AGAR</name>
<evidence type="ECO:0000256" key="5">
    <source>
        <dbReference type="ARBA" id="ARBA00023242"/>
    </source>
</evidence>
<proteinExistence type="predicted"/>
<dbReference type="SMART" id="SM00906">
    <property type="entry name" value="Fungal_trans"/>
    <property type="match status" value="1"/>
</dbReference>
<evidence type="ECO:0000256" key="1">
    <source>
        <dbReference type="ARBA" id="ARBA00004123"/>
    </source>
</evidence>
<dbReference type="InterPro" id="IPR050815">
    <property type="entry name" value="TF_fung"/>
</dbReference>
<evidence type="ECO:0000256" key="6">
    <source>
        <dbReference type="SAM" id="MobiDB-lite"/>
    </source>
</evidence>
<dbReference type="SMART" id="SM00066">
    <property type="entry name" value="GAL4"/>
    <property type="match status" value="1"/>
</dbReference>
<dbReference type="InterPro" id="IPR001138">
    <property type="entry name" value="Zn2Cys6_DnaBD"/>
</dbReference>
<protein>
    <recommendedName>
        <fullName evidence="7">Zn(2)-C6 fungal-type domain-containing protein</fullName>
    </recommendedName>
</protein>
<accession>A0A9P5Y7F1</accession>
<evidence type="ECO:0000313" key="8">
    <source>
        <dbReference type="EMBL" id="KAF9464957.1"/>
    </source>
</evidence>
<keyword evidence="5" id="KW-0539">Nucleus</keyword>
<evidence type="ECO:0000259" key="7">
    <source>
        <dbReference type="PROSITE" id="PS50048"/>
    </source>
</evidence>
<evidence type="ECO:0000313" key="9">
    <source>
        <dbReference type="Proteomes" id="UP000807353"/>
    </source>
</evidence>
<evidence type="ECO:0000256" key="2">
    <source>
        <dbReference type="ARBA" id="ARBA00022723"/>
    </source>
</evidence>
<dbReference type="GO" id="GO:0008270">
    <property type="term" value="F:zinc ion binding"/>
    <property type="evidence" value="ECO:0007669"/>
    <property type="project" value="InterPro"/>
</dbReference>
<dbReference type="CDD" id="cd12148">
    <property type="entry name" value="fungal_TF_MHR"/>
    <property type="match status" value="1"/>
</dbReference>
<evidence type="ECO:0000256" key="4">
    <source>
        <dbReference type="ARBA" id="ARBA00023163"/>
    </source>
</evidence>
<dbReference type="GO" id="GO:0003677">
    <property type="term" value="F:DNA binding"/>
    <property type="evidence" value="ECO:0007669"/>
    <property type="project" value="InterPro"/>
</dbReference>
<feature type="compositionally biased region" description="Low complexity" evidence="6">
    <location>
        <begin position="98"/>
        <end position="117"/>
    </location>
</feature>
<dbReference type="CDD" id="cd14725">
    <property type="entry name" value="ZIP_Gal4-like_2"/>
    <property type="match status" value="1"/>
</dbReference>
<keyword evidence="9" id="KW-1185">Reference proteome</keyword>
<organism evidence="8 9">
    <name type="scientific">Collybia nuda</name>
    <dbReference type="NCBI Taxonomy" id="64659"/>
    <lineage>
        <taxon>Eukaryota</taxon>
        <taxon>Fungi</taxon>
        <taxon>Dikarya</taxon>
        <taxon>Basidiomycota</taxon>
        <taxon>Agaricomycotina</taxon>
        <taxon>Agaricomycetes</taxon>
        <taxon>Agaricomycetidae</taxon>
        <taxon>Agaricales</taxon>
        <taxon>Tricholomatineae</taxon>
        <taxon>Clitocybaceae</taxon>
        <taxon>Collybia</taxon>
    </lineage>
</organism>